<dbReference type="Proteomes" id="UP000053750">
    <property type="component" value="Unassembled WGS sequence"/>
</dbReference>
<feature type="region of interest" description="Disordered" evidence="1">
    <location>
        <begin position="365"/>
        <end position="407"/>
    </location>
</feature>
<dbReference type="EMBL" id="JFHU01000078">
    <property type="protein sequence ID" value="EXX89978.1"/>
    <property type="molecule type" value="Genomic_DNA"/>
</dbReference>
<dbReference type="InterPro" id="IPR000253">
    <property type="entry name" value="FHA_dom"/>
</dbReference>
<feature type="transmembrane region" description="Helical" evidence="2">
    <location>
        <begin position="280"/>
        <end position="298"/>
    </location>
</feature>
<dbReference type="CDD" id="cd00060">
    <property type="entry name" value="FHA"/>
    <property type="match status" value="1"/>
</dbReference>
<organism evidence="4 5">
    <name type="scientific">Paenibacillus darwinianus</name>
    <dbReference type="NCBI Taxonomy" id="1380763"/>
    <lineage>
        <taxon>Bacteria</taxon>
        <taxon>Bacillati</taxon>
        <taxon>Bacillota</taxon>
        <taxon>Bacilli</taxon>
        <taxon>Bacillales</taxon>
        <taxon>Paenibacillaceae</taxon>
        <taxon>Paenibacillus</taxon>
    </lineage>
</organism>
<evidence type="ECO:0000313" key="5">
    <source>
        <dbReference type="Proteomes" id="UP000053750"/>
    </source>
</evidence>
<evidence type="ECO:0000313" key="4">
    <source>
        <dbReference type="EMBL" id="EXX89978.1"/>
    </source>
</evidence>
<dbReference type="Pfam" id="PF00498">
    <property type="entry name" value="FHA"/>
    <property type="match status" value="1"/>
</dbReference>
<dbReference type="SMART" id="SM00240">
    <property type="entry name" value="FHA"/>
    <property type="match status" value="1"/>
</dbReference>
<evidence type="ECO:0000256" key="1">
    <source>
        <dbReference type="SAM" id="MobiDB-lite"/>
    </source>
</evidence>
<protein>
    <recommendedName>
        <fullName evidence="3">FHA domain-containing protein</fullName>
    </recommendedName>
</protein>
<evidence type="ECO:0000259" key="3">
    <source>
        <dbReference type="PROSITE" id="PS50006"/>
    </source>
</evidence>
<dbReference type="AlphaFoldDB" id="A0A9W5S1Z0"/>
<keyword evidence="5" id="KW-1185">Reference proteome</keyword>
<dbReference type="InterPro" id="IPR045962">
    <property type="entry name" value="DUF6382"/>
</dbReference>
<feature type="compositionally biased region" description="Basic and acidic residues" evidence="1">
    <location>
        <begin position="394"/>
        <end position="407"/>
    </location>
</feature>
<feature type="transmembrane region" description="Helical" evidence="2">
    <location>
        <begin position="304"/>
        <end position="325"/>
    </location>
</feature>
<gene>
    <name evidence="4" type="ORF">BG53_14500</name>
</gene>
<reference evidence="4 5" key="1">
    <citation type="submission" date="2014-02" db="EMBL/GenBank/DDBJ databases">
        <title>Genome sequence of Paenibacillus darwinianus reveals adaptive mechanisms for survival in Antarctic soils.</title>
        <authorList>
            <person name="Dsouza M."/>
            <person name="Taylor M.W."/>
            <person name="Turner S.J."/>
            <person name="Aislabie J."/>
        </authorList>
    </citation>
    <scope>NUCLEOTIDE SEQUENCE [LARGE SCALE GENOMIC DNA]</scope>
    <source>
        <strain evidence="4 5">CE1</strain>
    </source>
</reference>
<keyword evidence="2" id="KW-0472">Membrane</keyword>
<feature type="domain" description="FHA" evidence="3">
    <location>
        <begin position="451"/>
        <end position="501"/>
    </location>
</feature>
<evidence type="ECO:0000256" key="2">
    <source>
        <dbReference type="SAM" id="Phobius"/>
    </source>
</evidence>
<proteinExistence type="predicted"/>
<keyword evidence="2" id="KW-1133">Transmembrane helix</keyword>
<comment type="caution">
    <text evidence="4">The sequence shown here is derived from an EMBL/GenBank/DDBJ whole genome shotgun (WGS) entry which is preliminary data.</text>
</comment>
<sequence>MEPFKVDFTMQRGHEMLLRKEPELSRRDLDEIDLHMLQAERIPRLLAVDWLDVDGGITFRYCISGRRMVSQKLLSRTLSMTEYYALLLGVVEAVDECRHYLLREACCLLDDKFIYVGDSWDDIRLAYVPLRDGIPGRPLKEALLGLAVRWIARVPNVNGDGLQKVLNILEDTGATLSAVRARLLDLIGQPFTTGEKTEANLAVNSSFKLTAVGTGAAGGDALPDEEGKLFSGAGVFAGKESFPIIQTVGGEAYSQEFNDPDDDDWEPTRVNRADAARAKWLTGAVTAIACAVVWRFVYMAAPSLSFFMISGGLSLVIAWGFLIVWKRLDVEKPAEAFSNRFSGRVGSVLADTADTAVYSEREKLASRRHVPTAEGTSRWREPGSEETPGAFSEAAEKEVSLPEADADRNMPKDETVYLGRQAGGNRMEDSISLLREHAGITDSFPLAEGKLVIGRTAGFSQIVDGSEGVSRTHLEIEQSANKFVVRDLNSRNGSWLNGEQMVPYKSYELKRGDELRLAGLSGPKYALQG</sequence>
<name>A0A9W5S1Z0_9BACL</name>
<dbReference type="RefSeq" id="WP_036580198.1">
    <property type="nucleotide sequence ID" value="NZ_KK082130.1"/>
</dbReference>
<dbReference type="Pfam" id="PF19909">
    <property type="entry name" value="DUF6382"/>
    <property type="match status" value="1"/>
</dbReference>
<dbReference type="PROSITE" id="PS50006">
    <property type="entry name" value="FHA_DOMAIN"/>
    <property type="match status" value="1"/>
</dbReference>
<keyword evidence="2" id="KW-0812">Transmembrane</keyword>
<accession>A0A9W5S1Z0</accession>
<dbReference type="SUPFAM" id="SSF49879">
    <property type="entry name" value="SMAD/FHA domain"/>
    <property type="match status" value="1"/>
</dbReference>
<dbReference type="Gene3D" id="2.60.200.20">
    <property type="match status" value="1"/>
</dbReference>
<dbReference type="InterPro" id="IPR008984">
    <property type="entry name" value="SMAD_FHA_dom_sf"/>
</dbReference>